<evidence type="ECO:0000313" key="10">
    <source>
        <dbReference type="EMBL" id="KAL1903301.1"/>
    </source>
</evidence>
<name>A0ABR3ZRL3_9PEZI</name>
<evidence type="ECO:0000256" key="5">
    <source>
        <dbReference type="ARBA" id="ARBA00022679"/>
    </source>
</evidence>
<comment type="function">
    <text evidence="9">Phosphorylates Ins(1,3,4,5,6)P5 at position 2 to form Ins(1,2,3,4,5,6)P6 (InsP6 or phytate).</text>
</comment>
<organism evidence="10 11">
    <name type="scientific">Sporothrix stenoceras</name>
    <dbReference type="NCBI Taxonomy" id="5173"/>
    <lineage>
        <taxon>Eukaryota</taxon>
        <taxon>Fungi</taxon>
        <taxon>Dikarya</taxon>
        <taxon>Ascomycota</taxon>
        <taxon>Pezizomycotina</taxon>
        <taxon>Sordariomycetes</taxon>
        <taxon>Sordariomycetidae</taxon>
        <taxon>Ophiostomatales</taxon>
        <taxon>Ophiostomataceae</taxon>
        <taxon>Sporothrix</taxon>
    </lineage>
</organism>
<evidence type="ECO:0000256" key="3">
    <source>
        <dbReference type="ARBA" id="ARBA00012023"/>
    </source>
</evidence>
<evidence type="ECO:0000256" key="2">
    <source>
        <dbReference type="ARBA" id="ARBA00008305"/>
    </source>
</evidence>
<evidence type="ECO:0000256" key="4">
    <source>
        <dbReference type="ARBA" id="ARBA00014846"/>
    </source>
</evidence>
<evidence type="ECO:0000313" key="11">
    <source>
        <dbReference type="Proteomes" id="UP001583186"/>
    </source>
</evidence>
<comment type="domain">
    <text evidence="9">The EXKPK motif is conserved in inositol-pentakisphosphate 2-kinases of both family 1 and 2.</text>
</comment>
<dbReference type="PANTHER" id="PTHR14456">
    <property type="entry name" value="INOSITOL POLYPHOSPHATE KINASE 1"/>
    <property type="match status" value="1"/>
</dbReference>
<reference evidence="10 11" key="1">
    <citation type="journal article" date="2024" name="IMA Fungus">
        <title>IMA Genome - F19 : A genome assembly and annotation guide to empower mycologists, including annotated draft genome sequences of Ceratocystis pirilliformis, Diaporthe australafricana, Fusarium ophioides, Paecilomyces lecythidis, and Sporothrix stenoceras.</title>
        <authorList>
            <person name="Aylward J."/>
            <person name="Wilson A.M."/>
            <person name="Visagie C.M."/>
            <person name="Spraker J."/>
            <person name="Barnes I."/>
            <person name="Buitendag C."/>
            <person name="Ceriani C."/>
            <person name="Del Mar Angel L."/>
            <person name="du Plessis D."/>
            <person name="Fuchs T."/>
            <person name="Gasser K."/>
            <person name="Kramer D."/>
            <person name="Li W."/>
            <person name="Munsamy K."/>
            <person name="Piso A."/>
            <person name="Price J.L."/>
            <person name="Sonnekus B."/>
            <person name="Thomas C."/>
            <person name="van der Nest A."/>
            <person name="van Dijk A."/>
            <person name="van Heerden A."/>
            <person name="van Vuuren N."/>
            <person name="Yilmaz N."/>
            <person name="Duong T.A."/>
            <person name="van der Merwe N.A."/>
            <person name="Wingfield M.J."/>
            <person name="Wingfield B.D."/>
        </authorList>
    </citation>
    <scope>NUCLEOTIDE SEQUENCE [LARGE SCALE GENOMIC DNA]</scope>
    <source>
        <strain evidence="10 11">CMW 5346</strain>
    </source>
</reference>
<dbReference type="Proteomes" id="UP001583186">
    <property type="component" value="Unassembled WGS sequence"/>
</dbReference>
<dbReference type="GO" id="GO:0035299">
    <property type="term" value="F:inositol-1,3,4,5,6-pentakisphosphate 2-kinase activity"/>
    <property type="evidence" value="ECO:0007669"/>
    <property type="project" value="UniProtKB-EC"/>
</dbReference>
<dbReference type="PANTHER" id="PTHR14456:SF2">
    <property type="entry name" value="INOSITOL-PENTAKISPHOSPHATE 2-KINASE"/>
    <property type="match status" value="1"/>
</dbReference>
<sequence>MAAEADTVADDTLNGRYYAASSATTSAVAVGASLPPRSHTQTARRPVQAPSPLPATPPLITNMPSAVTCTFVGEGSANVVFSVLLANDVDDDSNGAQDGDSQAVKAVGAVKDANPKKADAGAGPLSTHLLRIPKAGPGVSPTTCLEHQAYYSSVLRPLLGADCLVGQHLIQGVVSTGVHAVLNGLLNDLDHSRRRRRDWVGTGVAANVDVALLVEDMTSACKRASSPSTTTTIQCKPKWLVQSPSAPAEARRCRTCALSAASAAPSCSSESSTTANGATNGHAGRVKSAKVHKIKPCPMVLVADPPTTPQEEAELEAALWDYICKNLGSAMSCSTSSPTPAPINASSPPVALLKARPTIIRWMRTTDLFHRMAAIQAEFDPHGALSVEVEADDGVVPSTTQATSVALDRLQTAMTLRDCTCFLRVTTGESSAATAAPVSVSAKLGDLDRKDGRRKLVRWQAQERTLLEGGYYLGTEEPRQQTHCWLERQRD</sequence>
<dbReference type="InterPro" id="IPR009286">
    <property type="entry name" value="Ins_P5_2-kin"/>
</dbReference>
<comment type="caution">
    <text evidence="10">The sequence shown here is derived from an EMBL/GenBank/DDBJ whole genome shotgun (WGS) entry which is preliminary data.</text>
</comment>
<evidence type="ECO:0000256" key="7">
    <source>
        <dbReference type="ARBA" id="ARBA00022777"/>
    </source>
</evidence>
<proteinExistence type="inferred from homology"/>
<keyword evidence="5 9" id="KW-0808">Transferase</keyword>
<dbReference type="Pfam" id="PF06090">
    <property type="entry name" value="Ins_P5_2-kin"/>
    <property type="match status" value="1"/>
</dbReference>
<comment type="function">
    <text evidence="1">Has kinase activity and phosphorylates inositol-1,3,4,5,6-pentakisphosphate (Ins(1,3,4,5,6)P5) to produce 1,2,3,4,5,6-hexakisphosphate (InsP6), also known as phytate.</text>
</comment>
<evidence type="ECO:0000256" key="1">
    <source>
        <dbReference type="ARBA" id="ARBA00003979"/>
    </source>
</evidence>
<evidence type="ECO:0000256" key="9">
    <source>
        <dbReference type="RuleBase" id="RU364126"/>
    </source>
</evidence>
<evidence type="ECO:0000256" key="6">
    <source>
        <dbReference type="ARBA" id="ARBA00022741"/>
    </source>
</evidence>
<comment type="similarity">
    <text evidence="2">Belongs to the IPK1 type 1 family.</text>
</comment>
<keyword evidence="11" id="KW-1185">Reference proteome</keyword>
<keyword evidence="7 9" id="KW-0418">Kinase</keyword>
<comment type="catalytic activity">
    <reaction evidence="9">
        <text>1D-myo-inositol 1,3,4,5,6-pentakisphosphate + ATP = 1D-myo-inositol hexakisphosphate + ADP + H(+)</text>
        <dbReference type="Rhea" id="RHEA:20313"/>
        <dbReference type="ChEBI" id="CHEBI:15378"/>
        <dbReference type="ChEBI" id="CHEBI:30616"/>
        <dbReference type="ChEBI" id="CHEBI:57733"/>
        <dbReference type="ChEBI" id="CHEBI:58130"/>
        <dbReference type="ChEBI" id="CHEBI:456216"/>
        <dbReference type="EC" id="2.7.1.158"/>
    </reaction>
</comment>
<accession>A0ABR3ZRL3</accession>
<evidence type="ECO:0000256" key="8">
    <source>
        <dbReference type="ARBA" id="ARBA00022840"/>
    </source>
</evidence>
<gene>
    <name evidence="10" type="primary">IPK1</name>
    <name evidence="10" type="ORF">Sste5346_000586</name>
</gene>
<dbReference type="EC" id="2.7.1.158" evidence="3 9"/>
<protein>
    <recommendedName>
        <fullName evidence="4 9">Inositol-pentakisphosphate 2-kinase</fullName>
        <ecNumber evidence="3 9">2.7.1.158</ecNumber>
    </recommendedName>
</protein>
<dbReference type="EMBL" id="JAWCUI010000002">
    <property type="protein sequence ID" value="KAL1903301.1"/>
    <property type="molecule type" value="Genomic_DNA"/>
</dbReference>
<keyword evidence="8 9" id="KW-0067">ATP-binding</keyword>
<keyword evidence="6 9" id="KW-0547">Nucleotide-binding</keyword>